<evidence type="ECO:0000313" key="5">
    <source>
        <dbReference type="Proteomes" id="UP001295794"/>
    </source>
</evidence>
<feature type="transmembrane region" description="Helical" evidence="2">
    <location>
        <begin position="86"/>
        <end position="104"/>
    </location>
</feature>
<feature type="transmembrane region" description="Helical" evidence="2">
    <location>
        <begin position="198"/>
        <end position="221"/>
    </location>
</feature>
<evidence type="ECO:0000256" key="1">
    <source>
        <dbReference type="SAM" id="MobiDB-lite"/>
    </source>
</evidence>
<keyword evidence="2" id="KW-0812">Transmembrane</keyword>
<dbReference type="Pfam" id="PF20153">
    <property type="entry name" value="DUF6535"/>
    <property type="match status" value="1"/>
</dbReference>
<feature type="compositionally biased region" description="Basic and acidic residues" evidence="1">
    <location>
        <begin position="9"/>
        <end position="21"/>
    </location>
</feature>
<proteinExistence type="predicted"/>
<feature type="domain" description="DUF6535" evidence="3">
    <location>
        <begin position="30"/>
        <end position="215"/>
    </location>
</feature>
<reference evidence="4" key="1">
    <citation type="submission" date="2023-11" db="EMBL/GenBank/DDBJ databases">
        <authorList>
            <person name="De Vega J J."/>
            <person name="De Vega J J."/>
        </authorList>
    </citation>
    <scope>NUCLEOTIDE SEQUENCE</scope>
</reference>
<feature type="region of interest" description="Disordered" evidence="1">
    <location>
        <begin position="1"/>
        <end position="21"/>
    </location>
</feature>
<dbReference type="Proteomes" id="UP001295794">
    <property type="component" value="Unassembled WGS sequence"/>
</dbReference>
<feature type="transmembrane region" description="Helical" evidence="2">
    <location>
        <begin position="54"/>
        <end position="74"/>
    </location>
</feature>
<feature type="transmembrane region" description="Helical" evidence="2">
    <location>
        <begin position="228"/>
        <end position="247"/>
    </location>
</feature>
<evidence type="ECO:0000313" key="4">
    <source>
        <dbReference type="EMBL" id="CAK5278188.1"/>
    </source>
</evidence>
<evidence type="ECO:0000256" key="2">
    <source>
        <dbReference type="SAM" id="Phobius"/>
    </source>
</evidence>
<comment type="caution">
    <text evidence="4">The sequence shown here is derived from an EMBL/GenBank/DDBJ whole genome shotgun (WGS) entry which is preliminary data.</text>
</comment>
<gene>
    <name evidence="4" type="ORF">MYCIT1_LOCUS27467</name>
</gene>
<feature type="transmembrane region" description="Helical" evidence="2">
    <location>
        <begin position="133"/>
        <end position="152"/>
    </location>
</feature>
<dbReference type="AlphaFoldDB" id="A0AAD2HLF9"/>
<sequence length="880" mass="99121">MPQAEEQQTDQRKAEEERIERERASGNKLWSAYIAEAQNYDQGLLDGWRSEMDGLLIFAGLFSGVITTFIIDSYKTLNPDSGSQTVVLLTQTVALLGQISLQLANMNNGTAMVDALPPTAAFSPPASSLVCNVLWFTSLALSLSSALVATLVKQWAQEYQHRTSMYSSPSVRARVYMYLYYGLRRFNMHAVVGVPPLLLHAALLLFFAGLVAFLVPINVIITGISSALLLLFVVVYATFTAHPLFFLDSPYQTPLTRILWSLNQSLGRVLRAYIQRVADICRAFIRAKVALSDPEKATESAVTSPGVSGEAEDTHPQSQSMIVAVKTAALHPAVETEIRALTWTIRSQSDDDDLERLVVGLPVLWDFDRNEPRSVYVGHFQKLLWDPEVHLCQRLADFMAGSNSNLLEDKDRLRRQLSVLRAIWAICAFSLHTGSPLPSPIGDTDVDNALLGSKFHVSPDVQSMVPALSALIRLNMIGSRSREWAPTQPSNSDAEAERRRHIDMHEMYLDYLLALSKCIASFQRDATISLFDRSQMRFTEADGYETLQRALHELIKSALEKTADETADNVVFAARQMISQFAQTSEYPRWSVWRLGPFLVRHPSLAVSEPGFDSKHHYTRYLCHMLCRNLKNKENPQESVDALHLIYRNLLKSDRDFDTHLLVLRTLQNEAGDIGTHRLAAIVQSVVLKSCNDSSEREKMQSIFSNEGWFRSVLGLDNDKPTEQASAEQIFDYVRVGVLTTFFEQCAARSPDQTERDPDFATLELVARHADMRILSVIPTGLQRRFADAASAFIRKYPKNCLAHDDGLHRVLFWVVHEHWGWLTDVDALRVLDVAVSEVQTEDQQESHREHAQEIRGYMQDRLYPEDIFAAFVSLVSDGK</sequence>
<evidence type="ECO:0000259" key="3">
    <source>
        <dbReference type="Pfam" id="PF20153"/>
    </source>
</evidence>
<protein>
    <recommendedName>
        <fullName evidence="3">DUF6535 domain-containing protein</fullName>
    </recommendedName>
</protein>
<keyword evidence="2" id="KW-0472">Membrane</keyword>
<accession>A0AAD2HLF9</accession>
<keyword evidence="2" id="KW-1133">Transmembrane helix</keyword>
<name>A0AAD2HLF9_9AGAR</name>
<organism evidence="4 5">
    <name type="scientific">Mycena citricolor</name>
    <dbReference type="NCBI Taxonomy" id="2018698"/>
    <lineage>
        <taxon>Eukaryota</taxon>
        <taxon>Fungi</taxon>
        <taxon>Dikarya</taxon>
        <taxon>Basidiomycota</taxon>
        <taxon>Agaricomycotina</taxon>
        <taxon>Agaricomycetes</taxon>
        <taxon>Agaricomycetidae</taxon>
        <taxon>Agaricales</taxon>
        <taxon>Marasmiineae</taxon>
        <taxon>Mycenaceae</taxon>
        <taxon>Mycena</taxon>
    </lineage>
</organism>
<keyword evidence="5" id="KW-1185">Reference proteome</keyword>
<dbReference type="InterPro" id="IPR045338">
    <property type="entry name" value="DUF6535"/>
</dbReference>
<dbReference type="EMBL" id="CAVNYO010000421">
    <property type="protein sequence ID" value="CAK5278188.1"/>
    <property type="molecule type" value="Genomic_DNA"/>
</dbReference>